<reference evidence="1" key="2">
    <citation type="submission" date="2009-08" db="EMBL/GenBank/DDBJ databases">
        <authorList>
            <person name="Shrivastava S."/>
            <person name="Brinkac L.M."/>
            <person name="Dodson R.J."/>
            <person name="Harkins D.M."/>
            <person name="Durkin A.S."/>
            <person name="Sutton G."/>
        </authorList>
    </citation>
    <scope>NUCLEOTIDE SEQUENCE</scope>
    <source>
        <strain evidence="1">Eklund 17B</strain>
    </source>
</reference>
<sequence length="173" mass="20037">MRKYFKVITIIIAVIFLSGCNNIKLEKYTGENLNVGVIGEIPEIREDNVIFNKITFKDLEEKNTLSKYDAIFITKDNLIEASEGKYSSIYKEGIVPFFFIESTKGDIPFIYEELSYEEVPQQGNPPFYAVGIYIKDSKLSSIEYGLYNDIKNKKNIEDVYSRIFKTISENKIY</sequence>
<dbReference type="KEGG" id="cbk:CLL_A2670"/>
<organism evidence="1">
    <name type="scientific">Clostridium botulinum (strain Eklund 17B / Type B)</name>
    <dbReference type="NCBI Taxonomy" id="935198"/>
    <lineage>
        <taxon>Bacteria</taxon>
        <taxon>Bacillati</taxon>
        <taxon>Bacillota</taxon>
        <taxon>Clostridia</taxon>
        <taxon>Eubacteriales</taxon>
        <taxon>Clostridiaceae</taxon>
        <taxon>Clostridium</taxon>
    </lineage>
</organism>
<accession>U4PMU6</accession>
<reference evidence="1" key="1">
    <citation type="submission" date="2009-06" db="EMBL/GenBank/DDBJ databases">
        <authorList>
            <consortium name="US DOE Joint Genome Institute (JGI-PGF)"/>
            <person name="Lucas S."/>
            <person name="Copeland A."/>
            <person name="Lapidus A."/>
            <person name="Glavina del Rio T."/>
            <person name="Dalin E."/>
            <person name="Tice H."/>
            <person name="Bruce D."/>
            <person name="Goodwin L."/>
            <person name="Pitluck S."/>
            <person name="Kyrpides N."/>
            <person name="Mavromatis K."/>
            <person name="Ivanova N."/>
            <person name="Saunders E."/>
            <person name="Brettin T."/>
            <person name="Detter J.C."/>
            <person name="Han C."/>
            <person name="Larimer F."/>
            <person name="Land M."/>
            <person name="Hauser L."/>
            <person name="Markowitz V."/>
            <person name="Cheng J.-F."/>
            <person name="Hugenholtz P."/>
            <person name="Woyke T."/>
            <person name="Wu D."/>
            <person name="Gronow S."/>
            <person name="Klenk H.-P."/>
            <person name="Eisen J.A."/>
        </authorList>
    </citation>
    <scope>NUCLEOTIDE SEQUENCE</scope>
    <source>
        <strain evidence="1">Eklund 17B</strain>
    </source>
</reference>
<evidence type="ECO:0000313" key="1">
    <source>
        <dbReference type="EMBL" id="ACD22483.1"/>
    </source>
</evidence>
<proteinExistence type="predicted"/>
<dbReference type="EMBL" id="CP001056">
    <property type="protein sequence ID" value="ACD22483.1"/>
    <property type="molecule type" value="Genomic_DNA"/>
</dbReference>
<dbReference type="AlphaFoldDB" id="B2TNQ1"/>
<dbReference type="HOGENOM" id="CLU_130813_0_0_9"/>
<accession>B2TNQ1</accession>
<dbReference type="PATRIC" id="fig|935198.13.peg.2629"/>
<keyword evidence="1" id="KW-0449">Lipoprotein</keyword>
<protein>
    <submittedName>
        <fullName evidence="1">Lipoprotein</fullName>
    </submittedName>
</protein>
<gene>
    <name evidence="1" type="ordered locus">CLL_A2670</name>
</gene>
<dbReference type="PROSITE" id="PS51257">
    <property type="entry name" value="PROKAR_LIPOPROTEIN"/>
    <property type="match status" value="1"/>
</dbReference>
<name>B2TNQ1_CLOBB</name>